<dbReference type="InterPro" id="IPR005162">
    <property type="entry name" value="Retrotrans_gag_dom"/>
</dbReference>
<reference evidence="11 12" key="1">
    <citation type="journal article" date="2020" name="Mol. Plant">
        <title>The Chromosome-Based Rubber Tree Genome Provides New Insights into Spurge Genome Evolution and Rubber Biosynthesis.</title>
        <authorList>
            <person name="Liu J."/>
            <person name="Shi C."/>
            <person name="Shi C.C."/>
            <person name="Li W."/>
            <person name="Zhang Q.J."/>
            <person name="Zhang Y."/>
            <person name="Li K."/>
            <person name="Lu H.F."/>
            <person name="Shi C."/>
            <person name="Zhu S.T."/>
            <person name="Xiao Z.Y."/>
            <person name="Nan H."/>
            <person name="Yue Y."/>
            <person name="Zhu X.G."/>
            <person name="Wu Y."/>
            <person name="Hong X.N."/>
            <person name="Fan G.Y."/>
            <person name="Tong Y."/>
            <person name="Zhang D."/>
            <person name="Mao C.L."/>
            <person name="Liu Y.L."/>
            <person name="Hao S.J."/>
            <person name="Liu W.Q."/>
            <person name="Lv M.Q."/>
            <person name="Zhang H.B."/>
            <person name="Liu Y."/>
            <person name="Hu-Tang G.R."/>
            <person name="Wang J.P."/>
            <person name="Wang J.H."/>
            <person name="Sun Y.H."/>
            <person name="Ni S.B."/>
            <person name="Chen W.B."/>
            <person name="Zhang X.C."/>
            <person name="Jiao Y.N."/>
            <person name="Eichler E.E."/>
            <person name="Li G.H."/>
            <person name="Liu X."/>
            <person name="Gao L.Z."/>
        </authorList>
    </citation>
    <scope>NUCLEOTIDE SEQUENCE [LARGE SCALE GENOMIC DNA]</scope>
    <source>
        <strain evidence="12">cv. GT1</strain>
        <tissue evidence="11">Leaf</tissue>
    </source>
</reference>
<dbReference type="CDD" id="cd00303">
    <property type="entry name" value="retropepsin_like"/>
    <property type="match status" value="1"/>
</dbReference>
<dbReference type="InterPro" id="IPR043502">
    <property type="entry name" value="DNA/RNA_pol_sf"/>
</dbReference>
<dbReference type="InterPro" id="IPR001969">
    <property type="entry name" value="Aspartic_peptidase_AS"/>
</dbReference>
<dbReference type="Pfam" id="PF17917">
    <property type="entry name" value="RT_RNaseH"/>
    <property type="match status" value="1"/>
</dbReference>
<evidence type="ECO:0000313" key="12">
    <source>
        <dbReference type="Proteomes" id="UP000467840"/>
    </source>
</evidence>
<evidence type="ECO:0000313" key="11">
    <source>
        <dbReference type="EMBL" id="KAF2321257.1"/>
    </source>
</evidence>
<evidence type="ECO:0008006" key="13">
    <source>
        <dbReference type="Google" id="ProtNLM"/>
    </source>
</evidence>
<dbReference type="SUPFAM" id="SSF54160">
    <property type="entry name" value="Chromo domain-like"/>
    <property type="match status" value="1"/>
</dbReference>
<keyword evidence="12" id="KW-1185">Reference proteome</keyword>
<evidence type="ECO:0000259" key="10">
    <source>
        <dbReference type="Pfam" id="PF17921"/>
    </source>
</evidence>
<keyword evidence="3" id="KW-0540">Nuclease</keyword>
<evidence type="ECO:0000256" key="1">
    <source>
        <dbReference type="ARBA" id="ARBA00022679"/>
    </source>
</evidence>
<sequence length="790" mass="90267">MGDSTQEQLNKMFELLLSEQKANQNRSEQMDQFQAQLDAISRDLQSTKLSLSSSSTESQHRPRKEKGTMGATNSESSGEHLVVPKYTKLDFPRYNGLEDPLGWLSRCQLFFKHQSTLEEEKVGLASIHLEGIAQLWYLQLIQDNPEPTWTDFESQCNKRFGPPIRSNKLGELAKLKQTGSVEDYQNKFETLVSRAGTLTQLQKIQLYISGLQEYIAVEVELHQPQDLVSAMSMSRLYERKLNSRLPSNRDFRRPSNPPEPRTARPIKRLTPDEMDDRRKKGLCFNCDEPFVRGHQCKRLFLIDLAEELQSDEDMDLDPSPEISLHAITGTQTSQSMRLRGVWNGLQVLILVDSGSTHSFISLAKLSENGVNVDAKAGFRVKVANGEQLHSPGIGAVLLQNNKPVAFFSRAMAVRHISLPAYEKELIGLVKAIRHWQSYLWGKQFVVRTDHYTLKFLLEQRSLSSPQQHWVSKLLPFDFKVEYKPGKANTVADALSRRDVDQHSLYAISLPQLDLFDDIRREQQSSSDIQQLITTVLAGTAADVWSFKQGLLFFKNRVYIPPESPSVTLVMTALHNQGHEGYQKTLHRITRDFYWRGMKHMIQDFVRACEVCQRASPALNHTNGEWLPWAEFCYNTSFHTALKSTPFETVYGRPPPRLLSYLPGSCAIEAVDVVLQQRDEMLQHLRSHLLDAQNRMKIHATILPPLDNPAPQAPLTVLGQRIRAGIHEVLIHWKNTNPTDSSWERVSDINNRFPEFKLEDKLSVGVGSIVNRPLRSYTRRKPRVNIQEIED</sequence>
<dbReference type="InterPro" id="IPR050951">
    <property type="entry name" value="Retrovirus_Pol_polyprotein"/>
</dbReference>
<keyword evidence="1" id="KW-0808">Transferase</keyword>
<dbReference type="Pfam" id="PF03732">
    <property type="entry name" value="Retrotrans_gag"/>
    <property type="match status" value="1"/>
</dbReference>
<protein>
    <recommendedName>
        <fullName evidence="13">Chromo domain-containing protein</fullName>
    </recommendedName>
</protein>
<dbReference type="PROSITE" id="PS00141">
    <property type="entry name" value="ASP_PROTEASE"/>
    <property type="match status" value="1"/>
</dbReference>
<keyword evidence="5" id="KW-0378">Hydrolase</keyword>
<feature type="compositionally biased region" description="Low complexity" evidence="7">
    <location>
        <begin position="46"/>
        <end position="57"/>
    </location>
</feature>
<keyword evidence="6" id="KW-0695">RNA-directed DNA polymerase</keyword>
<accession>A0A6A6N768</accession>
<dbReference type="SUPFAM" id="SSF56672">
    <property type="entry name" value="DNA/RNA polymerases"/>
    <property type="match status" value="1"/>
</dbReference>
<dbReference type="PANTHER" id="PTHR37984:SF5">
    <property type="entry name" value="PROTEIN NYNRIN-LIKE"/>
    <property type="match status" value="1"/>
</dbReference>
<dbReference type="PANTHER" id="PTHR37984">
    <property type="entry name" value="PROTEIN CBG26694"/>
    <property type="match status" value="1"/>
</dbReference>
<organism evidence="11 12">
    <name type="scientific">Hevea brasiliensis</name>
    <name type="common">Para rubber tree</name>
    <name type="synonym">Siphonia brasiliensis</name>
    <dbReference type="NCBI Taxonomy" id="3981"/>
    <lineage>
        <taxon>Eukaryota</taxon>
        <taxon>Viridiplantae</taxon>
        <taxon>Streptophyta</taxon>
        <taxon>Embryophyta</taxon>
        <taxon>Tracheophyta</taxon>
        <taxon>Spermatophyta</taxon>
        <taxon>Magnoliopsida</taxon>
        <taxon>eudicotyledons</taxon>
        <taxon>Gunneridae</taxon>
        <taxon>Pentapetalae</taxon>
        <taxon>rosids</taxon>
        <taxon>fabids</taxon>
        <taxon>Malpighiales</taxon>
        <taxon>Euphorbiaceae</taxon>
        <taxon>Crotonoideae</taxon>
        <taxon>Micrandreae</taxon>
        <taxon>Hevea</taxon>
    </lineage>
</organism>
<dbReference type="Proteomes" id="UP000467840">
    <property type="component" value="Chromosome 10"/>
</dbReference>
<feature type="domain" description="Retrotransposon gag" evidence="8">
    <location>
        <begin position="124"/>
        <end position="213"/>
    </location>
</feature>
<keyword evidence="2" id="KW-0548">Nucleotidyltransferase</keyword>
<name>A0A6A6N768_HEVBR</name>
<evidence type="ECO:0000256" key="5">
    <source>
        <dbReference type="ARBA" id="ARBA00022801"/>
    </source>
</evidence>
<evidence type="ECO:0000256" key="6">
    <source>
        <dbReference type="ARBA" id="ARBA00022918"/>
    </source>
</evidence>
<feature type="region of interest" description="Disordered" evidence="7">
    <location>
        <begin position="244"/>
        <end position="272"/>
    </location>
</feature>
<feature type="domain" description="Reverse transcriptase RNase H-like" evidence="9">
    <location>
        <begin position="392"/>
        <end position="475"/>
    </location>
</feature>
<evidence type="ECO:0000259" key="9">
    <source>
        <dbReference type="Pfam" id="PF17917"/>
    </source>
</evidence>
<evidence type="ECO:0000256" key="4">
    <source>
        <dbReference type="ARBA" id="ARBA00022759"/>
    </source>
</evidence>
<dbReference type="EMBL" id="JAAGAX010000003">
    <property type="protein sequence ID" value="KAF2321257.1"/>
    <property type="molecule type" value="Genomic_DNA"/>
</dbReference>
<dbReference type="GO" id="GO:0004190">
    <property type="term" value="F:aspartic-type endopeptidase activity"/>
    <property type="evidence" value="ECO:0007669"/>
    <property type="project" value="InterPro"/>
</dbReference>
<feature type="compositionally biased region" description="Basic and acidic residues" evidence="7">
    <location>
        <begin position="244"/>
        <end position="253"/>
    </location>
</feature>
<evidence type="ECO:0000256" key="2">
    <source>
        <dbReference type="ARBA" id="ARBA00022695"/>
    </source>
</evidence>
<dbReference type="InterPro" id="IPR016197">
    <property type="entry name" value="Chromo-like_dom_sf"/>
</dbReference>
<dbReference type="GO" id="GO:0004519">
    <property type="term" value="F:endonuclease activity"/>
    <property type="evidence" value="ECO:0007669"/>
    <property type="project" value="UniProtKB-KW"/>
</dbReference>
<feature type="domain" description="Integrase zinc-binding" evidence="10">
    <location>
        <begin position="567"/>
        <end position="616"/>
    </location>
</feature>
<dbReference type="Gene3D" id="1.10.340.70">
    <property type="match status" value="1"/>
</dbReference>
<dbReference type="AlphaFoldDB" id="A0A6A6N768"/>
<dbReference type="InterPro" id="IPR041373">
    <property type="entry name" value="RT_RNaseH"/>
</dbReference>
<proteinExistence type="predicted"/>
<dbReference type="GO" id="GO:0003964">
    <property type="term" value="F:RNA-directed DNA polymerase activity"/>
    <property type="evidence" value="ECO:0007669"/>
    <property type="project" value="UniProtKB-KW"/>
</dbReference>
<feature type="region of interest" description="Disordered" evidence="7">
    <location>
        <begin position="46"/>
        <end position="79"/>
    </location>
</feature>
<evidence type="ECO:0000259" key="8">
    <source>
        <dbReference type="Pfam" id="PF03732"/>
    </source>
</evidence>
<dbReference type="Pfam" id="PF17921">
    <property type="entry name" value="Integrase_H2C2"/>
    <property type="match status" value="1"/>
</dbReference>
<gene>
    <name evidence="11" type="ORF">GH714_037702</name>
</gene>
<keyword evidence="4" id="KW-0255">Endonuclease</keyword>
<evidence type="ECO:0000256" key="3">
    <source>
        <dbReference type="ARBA" id="ARBA00022722"/>
    </source>
</evidence>
<dbReference type="CDD" id="cd09274">
    <property type="entry name" value="RNase_HI_RT_Ty3"/>
    <property type="match status" value="1"/>
</dbReference>
<comment type="caution">
    <text evidence="11">The sequence shown here is derived from an EMBL/GenBank/DDBJ whole genome shotgun (WGS) entry which is preliminary data.</text>
</comment>
<dbReference type="CDD" id="cd00024">
    <property type="entry name" value="CD_CSD"/>
    <property type="match status" value="1"/>
</dbReference>
<evidence type="ECO:0000256" key="7">
    <source>
        <dbReference type="SAM" id="MobiDB-lite"/>
    </source>
</evidence>
<dbReference type="InterPro" id="IPR041588">
    <property type="entry name" value="Integrase_H2C2"/>
</dbReference>
<dbReference type="GO" id="GO:0006508">
    <property type="term" value="P:proteolysis"/>
    <property type="evidence" value="ECO:0007669"/>
    <property type="project" value="InterPro"/>
</dbReference>